<accession>A0AAU9XW57</accession>
<dbReference type="EMBL" id="CALNXJ010000072">
    <property type="protein sequence ID" value="CAH3159689.1"/>
    <property type="molecule type" value="Genomic_DNA"/>
</dbReference>
<dbReference type="PANTHER" id="PTHR10029:SF3">
    <property type="entry name" value="ACYLPHOSPHATASE-RELATED"/>
    <property type="match status" value="1"/>
</dbReference>
<dbReference type="InterPro" id="IPR020456">
    <property type="entry name" value="Acylphosphatase"/>
</dbReference>
<evidence type="ECO:0000256" key="1">
    <source>
        <dbReference type="ARBA" id="ARBA00005614"/>
    </source>
</evidence>
<sequence>MAAGRKASSLCSVDFEVFGNVQGVFFRKYTKINAAKHKLVGWVMNTPHNTVIGQLQGETANVRLMRKWLRVTGSPLSRIDRCEFKNEKNISVLEFSDFDIRKTKP</sequence>
<evidence type="ECO:0000256" key="4">
    <source>
        <dbReference type="ARBA" id="ARBA00047645"/>
    </source>
</evidence>
<gene>
    <name evidence="8" type="ORF">PMEA_00032082</name>
</gene>
<dbReference type="PROSITE" id="PS51160">
    <property type="entry name" value="ACYLPHOSPHATASE_3"/>
    <property type="match status" value="1"/>
</dbReference>
<dbReference type="Pfam" id="PF00708">
    <property type="entry name" value="Acylphosphatase"/>
    <property type="match status" value="1"/>
</dbReference>
<evidence type="ECO:0000256" key="2">
    <source>
        <dbReference type="ARBA" id="ARBA00012150"/>
    </source>
</evidence>
<comment type="similarity">
    <text evidence="1 6">Belongs to the acylphosphatase family.</text>
</comment>
<name>A0AAU9XW57_9CNID</name>
<keyword evidence="3 5" id="KW-0378">Hydrolase</keyword>
<keyword evidence="9" id="KW-1185">Reference proteome</keyword>
<feature type="active site" evidence="5">
    <location>
        <position position="45"/>
    </location>
</feature>
<evidence type="ECO:0000256" key="6">
    <source>
        <dbReference type="RuleBase" id="RU004168"/>
    </source>
</evidence>
<reference evidence="8 9" key="1">
    <citation type="submission" date="2022-05" db="EMBL/GenBank/DDBJ databases">
        <authorList>
            <consortium name="Genoscope - CEA"/>
            <person name="William W."/>
        </authorList>
    </citation>
    <scope>NUCLEOTIDE SEQUENCE [LARGE SCALE GENOMIC DNA]</scope>
</reference>
<comment type="caution">
    <text evidence="8">The sequence shown here is derived from an EMBL/GenBank/DDBJ whole genome shotgun (WGS) entry which is preliminary data.</text>
</comment>
<protein>
    <recommendedName>
        <fullName evidence="2 5">acylphosphatase</fullName>
        <ecNumber evidence="2 5">3.6.1.7</ecNumber>
    </recommendedName>
</protein>
<dbReference type="InterPro" id="IPR001792">
    <property type="entry name" value="Acylphosphatase-like_dom"/>
</dbReference>
<evidence type="ECO:0000259" key="7">
    <source>
        <dbReference type="PROSITE" id="PS51160"/>
    </source>
</evidence>
<dbReference type="PANTHER" id="PTHR10029">
    <property type="entry name" value="ACYLPHOSPHATASE"/>
    <property type="match status" value="1"/>
</dbReference>
<dbReference type="InterPro" id="IPR017968">
    <property type="entry name" value="Acylphosphatase_CS"/>
</dbReference>
<evidence type="ECO:0000313" key="8">
    <source>
        <dbReference type="EMBL" id="CAH3159689.1"/>
    </source>
</evidence>
<comment type="catalytic activity">
    <reaction evidence="4 5">
        <text>an acyl phosphate + H2O = a carboxylate + phosphate + H(+)</text>
        <dbReference type="Rhea" id="RHEA:14965"/>
        <dbReference type="ChEBI" id="CHEBI:15377"/>
        <dbReference type="ChEBI" id="CHEBI:15378"/>
        <dbReference type="ChEBI" id="CHEBI:29067"/>
        <dbReference type="ChEBI" id="CHEBI:43474"/>
        <dbReference type="ChEBI" id="CHEBI:59918"/>
        <dbReference type="EC" id="3.6.1.7"/>
    </reaction>
</comment>
<dbReference type="AlphaFoldDB" id="A0AAU9XW57"/>
<evidence type="ECO:0000256" key="5">
    <source>
        <dbReference type="PROSITE-ProRule" id="PRU00520"/>
    </source>
</evidence>
<dbReference type="Proteomes" id="UP001159428">
    <property type="component" value="Unassembled WGS sequence"/>
</dbReference>
<dbReference type="PROSITE" id="PS00150">
    <property type="entry name" value="ACYLPHOSPHATASE_1"/>
    <property type="match status" value="1"/>
</dbReference>
<evidence type="ECO:0000256" key="3">
    <source>
        <dbReference type="ARBA" id="ARBA00022801"/>
    </source>
</evidence>
<feature type="active site" evidence="5">
    <location>
        <position position="27"/>
    </location>
</feature>
<evidence type="ECO:0000313" key="9">
    <source>
        <dbReference type="Proteomes" id="UP001159428"/>
    </source>
</evidence>
<dbReference type="SUPFAM" id="SSF54975">
    <property type="entry name" value="Acylphosphatase/BLUF domain-like"/>
    <property type="match status" value="1"/>
</dbReference>
<feature type="domain" description="Acylphosphatase-like" evidence="7">
    <location>
        <begin position="12"/>
        <end position="102"/>
    </location>
</feature>
<dbReference type="EC" id="3.6.1.7" evidence="2 5"/>
<dbReference type="GO" id="GO:0003998">
    <property type="term" value="F:acylphosphatase activity"/>
    <property type="evidence" value="ECO:0007669"/>
    <property type="project" value="UniProtKB-EC"/>
</dbReference>
<proteinExistence type="inferred from homology"/>
<dbReference type="PRINTS" id="PR00112">
    <property type="entry name" value="ACYLPHPHTASE"/>
</dbReference>
<dbReference type="Gene3D" id="3.30.70.100">
    <property type="match status" value="1"/>
</dbReference>
<dbReference type="InterPro" id="IPR036046">
    <property type="entry name" value="Acylphosphatase-like_dom_sf"/>
</dbReference>
<dbReference type="FunFam" id="3.30.70.100:FF:000011">
    <property type="entry name" value="Acylphosphatase"/>
    <property type="match status" value="1"/>
</dbReference>
<organism evidence="8 9">
    <name type="scientific">Pocillopora meandrina</name>
    <dbReference type="NCBI Taxonomy" id="46732"/>
    <lineage>
        <taxon>Eukaryota</taxon>
        <taxon>Metazoa</taxon>
        <taxon>Cnidaria</taxon>
        <taxon>Anthozoa</taxon>
        <taxon>Hexacorallia</taxon>
        <taxon>Scleractinia</taxon>
        <taxon>Astrocoeniina</taxon>
        <taxon>Pocilloporidae</taxon>
        <taxon>Pocillopora</taxon>
    </lineage>
</organism>